<comment type="caution">
    <text evidence="2">The sequence shown here is derived from an EMBL/GenBank/DDBJ whole genome shotgun (WGS) entry which is preliminary data.</text>
</comment>
<evidence type="ECO:0000256" key="1">
    <source>
        <dbReference type="SAM" id="Phobius"/>
    </source>
</evidence>
<reference evidence="2" key="1">
    <citation type="journal article" date="2020" name="New Phytol.">
        <title>Comparative genomics reveals dynamic genome evolution in host specialist ectomycorrhizal fungi.</title>
        <authorList>
            <person name="Lofgren L.A."/>
            <person name="Nguyen N.H."/>
            <person name="Vilgalys R."/>
            <person name="Ruytinx J."/>
            <person name="Liao H.L."/>
            <person name="Branco S."/>
            <person name="Kuo A."/>
            <person name="LaButti K."/>
            <person name="Lipzen A."/>
            <person name="Andreopoulos W."/>
            <person name="Pangilinan J."/>
            <person name="Riley R."/>
            <person name="Hundley H."/>
            <person name="Na H."/>
            <person name="Barry K."/>
            <person name="Grigoriev I.V."/>
            <person name="Stajich J.E."/>
            <person name="Kennedy P.G."/>
        </authorList>
    </citation>
    <scope>NUCLEOTIDE SEQUENCE</scope>
    <source>
        <strain evidence="2">MN1</strain>
    </source>
</reference>
<keyword evidence="3" id="KW-1185">Reference proteome</keyword>
<dbReference type="GeneID" id="64628408"/>
<accession>A0A9P7ELL8</accession>
<dbReference type="AlphaFoldDB" id="A0A9P7ELL8"/>
<gene>
    <name evidence="2" type="ORF">BJ212DRAFT_1320706</name>
</gene>
<evidence type="ECO:0000313" key="3">
    <source>
        <dbReference type="Proteomes" id="UP000807769"/>
    </source>
</evidence>
<evidence type="ECO:0000313" key="2">
    <source>
        <dbReference type="EMBL" id="KAG1824510.1"/>
    </source>
</evidence>
<feature type="non-terminal residue" evidence="2">
    <location>
        <position position="149"/>
    </location>
</feature>
<keyword evidence="1" id="KW-1133">Transmembrane helix</keyword>
<name>A0A9P7ELL8_9AGAM</name>
<sequence>MVPTPLNISPRSPRLLVTSFSLLSQYVPSITRKLFGSTPDGGSPSALHAYAKRAAASTHGPEFIVFACLIPVLVLLSGVFAGLTLGYMSLDETQLNVLSMSGTPFVRVICIHLLSSLIVRFTVNKNVMLRRSCLSGKMAIYCWSHCFLL</sequence>
<dbReference type="OrthoDB" id="5353557at2759"/>
<dbReference type="Proteomes" id="UP000807769">
    <property type="component" value="Unassembled WGS sequence"/>
</dbReference>
<dbReference type="EMBL" id="JABBWG010000003">
    <property type="protein sequence ID" value="KAG1824510.1"/>
    <property type="molecule type" value="Genomic_DNA"/>
</dbReference>
<feature type="transmembrane region" description="Helical" evidence="1">
    <location>
        <begin position="105"/>
        <end position="123"/>
    </location>
</feature>
<dbReference type="RefSeq" id="XP_041198227.1">
    <property type="nucleotide sequence ID" value="XM_041334391.1"/>
</dbReference>
<keyword evidence="1" id="KW-0812">Transmembrane</keyword>
<proteinExistence type="predicted"/>
<organism evidence="2 3">
    <name type="scientific">Suillus subaureus</name>
    <dbReference type="NCBI Taxonomy" id="48587"/>
    <lineage>
        <taxon>Eukaryota</taxon>
        <taxon>Fungi</taxon>
        <taxon>Dikarya</taxon>
        <taxon>Basidiomycota</taxon>
        <taxon>Agaricomycotina</taxon>
        <taxon>Agaricomycetes</taxon>
        <taxon>Agaricomycetidae</taxon>
        <taxon>Boletales</taxon>
        <taxon>Suillineae</taxon>
        <taxon>Suillaceae</taxon>
        <taxon>Suillus</taxon>
    </lineage>
</organism>
<protein>
    <submittedName>
        <fullName evidence="2">Uncharacterized protein</fullName>
    </submittedName>
</protein>
<feature type="transmembrane region" description="Helical" evidence="1">
    <location>
        <begin position="63"/>
        <end position="85"/>
    </location>
</feature>
<keyword evidence="1" id="KW-0472">Membrane</keyword>